<evidence type="ECO:0000313" key="5">
    <source>
        <dbReference type="Proteomes" id="UP000824145"/>
    </source>
</evidence>
<reference evidence="4" key="2">
    <citation type="journal article" date="2021" name="PeerJ">
        <title>Extensive microbial diversity within the chicken gut microbiome revealed by metagenomics and culture.</title>
        <authorList>
            <person name="Gilroy R."/>
            <person name="Ravi A."/>
            <person name="Getino M."/>
            <person name="Pursley I."/>
            <person name="Horton D.L."/>
            <person name="Alikhan N.F."/>
            <person name="Baker D."/>
            <person name="Gharbi K."/>
            <person name="Hall N."/>
            <person name="Watson M."/>
            <person name="Adriaenssens E.M."/>
            <person name="Foster-Nyarko E."/>
            <person name="Jarju S."/>
            <person name="Secka A."/>
            <person name="Antonio M."/>
            <person name="Oren A."/>
            <person name="Chaudhuri R.R."/>
            <person name="La Ragione R."/>
            <person name="Hildebrand F."/>
            <person name="Pallen M.J."/>
        </authorList>
    </citation>
    <scope>NUCLEOTIDE SEQUENCE</scope>
    <source>
        <strain evidence="4">9366</strain>
    </source>
</reference>
<dbReference type="SUPFAM" id="SSF56752">
    <property type="entry name" value="D-aminoacid aminotransferase-like PLP-dependent enzymes"/>
    <property type="match status" value="1"/>
</dbReference>
<accession>A0A9D1ML58</accession>
<comment type="cofactor">
    <cofactor evidence="1">
        <name>pyridoxal 5'-phosphate</name>
        <dbReference type="ChEBI" id="CHEBI:597326"/>
    </cofactor>
</comment>
<dbReference type="FunFam" id="3.20.10.10:FF:000002">
    <property type="entry name" value="D-alanine aminotransferase"/>
    <property type="match status" value="1"/>
</dbReference>
<dbReference type="Gene3D" id="3.20.10.10">
    <property type="entry name" value="D-amino Acid Aminotransferase, subunit A, domain 2"/>
    <property type="match status" value="1"/>
</dbReference>
<dbReference type="InterPro" id="IPR043132">
    <property type="entry name" value="BCAT-like_C"/>
</dbReference>
<dbReference type="Gene3D" id="3.30.470.10">
    <property type="match status" value="1"/>
</dbReference>
<keyword evidence="3" id="KW-0663">Pyridoxal phosphate</keyword>
<evidence type="ECO:0000256" key="3">
    <source>
        <dbReference type="ARBA" id="ARBA00022898"/>
    </source>
</evidence>
<dbReference type="PANTHER" id="PTHR42743">
    <property type="entry name" value="AMINO-ACID AMINOTRANSFERASE"/>
    <property type="match status" value="1"/>
</dbReference>
<reference evidence="4" key="1">
    <citation type="submission" date="2020-10" db="EMBL/GenBank/DDBJ databases">
        <authorList>
            <person name="Gilroy R."/>
        </authorList>
    </citation>
    <scope>NUCLEOTIDE SEQUENCE</scope>
    <source>
        <strain evidence="4">9366</strain>
    </source>
</reference>
<dbReference type="PANTHER" id="PTHR42743:SF13">
    <property type="entry name" value="P-LOOP CONTAINING NUCLEOSIDE TRIPHOSPHATE HYDROLASE PROTEIN"/>
    <property type="match status" value="1"/>
</dbReference>
<dbReference type="EMBL" id="DVNJ01000006">
    <property type="protein sequence ID" value="HIU62515.1"/>
    <property type="molecule type" value="Genomic_DNA"/>
</dbReference>
<proteinExistence type="inferred from homology"/>
<name>A0A9D1ML58_9FIRM</name>
<protein>
    <submittedName>
        <fullName evidence="4">Aminotransferase class IV</fullName>
    </submittedName>
</protein>
<sequence length="281" mass="31298">MREVAYYNGEIREAGEMKVPFLERTAFFGDAVYDATYAVGYGSFALAEHVARLYFSARRAGIEPRVEQSEFIGLVRSLIKKCDEGDLFVYMQFSGGAGRREHARRSKPSVWVYIFPKSIEKKEKRYKLISVPDIRYGLCGIKTINLLPNVLAANAAAQTGADESVFVRGGFVTECAHSNVCMLKGGELIAPPARGQMLEGISLRHLMLACKESEIPVSRRNFTLEELKCADEAIVTSSGVPCTPCERLDGVKIGGRDGKTLEKLQDILYMQYEFYCAMDGR</sequence>
<keyword evidence="4" id="KW-0808">Transferase</keyword>
<dbReference type="InterPro" id="IPR001544">
    <property type="entry name" value="Aminotrans_IV"/>
</dbReference>
<gene>
    <name evidence="4" type="ORF">IAB07_01935</name>
</gene>
<evidence type="ECO:0000313" key="4">
    <source>
        <dbReference type="EMBL" id="HIU62515.1"/>
    </source>
</evidence>
<dbReference type="GO" id="GO:0008652">
    <property type="term" value="P:amino acid biosynthetic process"/>
    <property type="evidence" value="ECO:0007669"/>
    <property type="project" value="UniProtKB-ARBA"/>
</dbReference>
<dbReference type="Pfam" id="PF01063">
    <property type="entry name" value="Aminotran_4"/>
    <property type="match status" value="1"/>
</dbReference>
<evidence type="ECO:0000256" key="1">
    <source>
        <dbReference type="ARBA" id="ARBA00001933"/>
    </source>
</evidence>
<comment type="caution">
    <text evidence="4">The sequence shown here is derived from an EMBL/GenBank/DDBJ whole genome shotgun (WGS) entry which is preliminary data.</text>
</comment>
<evidence type="ECO:0000256" key="2">
    <source>
        <dbReference type="ARBA" id="ARBA00009320"/>
    </source>
</evidence>
<keyword evidence="4" id="KW-0032">Aminotransferase</keyword>
<dbReference type="Proteomes" id="UP000824145">
    <property type="component" value="Unassembled WGS sequence"/>
</dbReference>
<dbReference type="GO" id="GO:0008483">
    <property type="term" value="F:transaminase activity"/>
    <property type="evidence" value="ECO:0007669"/>
    <property type="project" value="UniProtKB-KW"/>
</dbReference>
<dbReference type="InterPro" id="IPR050571">
    <property type="entry name" value="Class-IV_PLP-Dep_Aminotrnsfr"/>
</dbReference>
<dbReference type="InterPro" id="IPR043131">
    <property type="entry name" value="BCAT-like_N"/>
</dbReference>
<dbReference type="GO" id="GO:0046394">
    <property type="term" value="P:carboxylic acid biosynthetic process"/>
    <property type="evidence" value="ECO:0007669"/>
    <property type="project" value="UniProtKB-ARBA"/>
</dbReference>
<dbReference type="AlphaFoldDB" id="A0A9D1ML58"/>
<organism evidence="4 5">
    <name type="scientific">Candidatus Caccalectryoclostridium excrementigallinarum</name>
    <dbReference type="NCBI Taxonomy" id="2840710"/>
    <lineage>
        <taxon>Bacteria</taxon>
        <taxon>Bacillati</taxon>
        <taxon>Bacillota</taxon>
        <taxon>Clostridia</taxon>
        <taxon>Christensenellales</taxon>
        <taxon>Christensenellaceae</taxon>
        <taxon>Christensenellaceae incertae sedis</taxon>
        <taxon>Candidatus Caccalectryoclostridium</taxon>
    </lineage>
</organism>
<comment type="similarity">
    <text evidence="2">Belongs to the class-IV pyridoxal-phosphate-dependent aminotransferase family.</text>
</comment>
<dbReference type="InterPro" id="IPR036038">
    <property type="entry name" value="Aminotransferase-like"/>
</dbReference>